<keyword evidence="4" id="KW-1185">Reference proteome</keyword>
<dbReference type="Pfam" id="PF10646">
    <property type="entry name" value="Germane"/>
    <property type="match status" value="1"/>
</dbReference>
<feature type="domain" description="GerMN" evidence="2">
    <location>
        <begin position="199"/>
        <end position="289"/>
    </location>
</feature>
<dbReference type="InterPro" id="IPR019606">
    <property type="entry name" value="GerMN"/>
</dbReference>
<dbReference type="RefSeq" id="WP_150924075.1">
    <property type="nucleotide sequence ID" value="NZ_CP044232.1"/>
</dbReference>
<dbReference type="SMART" id="SM00909">
    <property type="entry name" value="Germane"/>
    <property type="match status" value="1"/>
</dbReference>
<accession>A0A5J6L1R3</accession>
<evidence type="ECO:0000256" key="1">
    <source>
        <dbReference type="SAM" id="SignalP"/>
    </source>
</evidence>
<name>A0A5J6L1R3_9MICO</name>
<gene>
    <name evidence="3" type="ORF">F6J85_04885</name>
</gene>
<proteinExistence type="predicted"/>
<dbReference type="InterPro" id="IPR018910">
    <property type="entry name" value="LpqB_C"/>
</dbReference>
<evidence type="ECO:0000313" key="3">
    <source>
        <dbReference type="EMBL" id="QEW02503.1"/>
    </source>
</evidence>
<feature type="signal peptide" evidence="1">
    <location>
        <begin position="1"/>
        <end position="20"/>
    </location>
</feature>
<protein>
    <recommendedName>
        <fullName evidence="2">GerMN domain-containing protein</fullName>
    </recommendedName>
</protein>
<organism evidence="3 4">
    <name type="scientific">Microbacterium lushaniae</name>
    <dbReference type="NCBI Taxonomy" id="2614639"/>
    <lineage>
        <taxon>Bacteria</taxon>
        <taxon>Bacillati</taxon>
        <taxon>Actinomycetota</taxon>
        <taxon>Actinomycetes</taxon>
        <taxon>Micrococcales</taxon>
        <taxon>Microbacteriaceae</taxon>
        <taxon>Microbacterium</taxon>
    </lineage>
</organism>
<dbReference type="PROSITE" id="PS51257">
    <property type="entry name" value="PROKAR_LIPOPROTEIN"/>
    <property type="match status" value="1"/>
</dbReference>
<dbReference type="Proteomes" id="UP000325516">
    <property type="component" value="Chromosome"/>
</dbReference>
<evidence type="ECO:0000313" key="4">
    <source>
        <dbReference type="Proteomes" id="UP000325516"/>
    </source>
</evidence>
<dbReference type="Pfam" id="PF25976">
    <property type="entry name" value="LpqB_N"/>
    <property type="match status" value="1"/>
</dbReference>
<dbReference type="AlphaFoldDB" id="A0A5J6L1R3"/>
<reference evidence="4" key="1">
    <citation type="submission" date="2019-09" db="EMBL/GenBank/DDBJ databases">
        <title>Mumia zhuanghuii sp. nov. isolated from the intestinal contents of plateau pika (Ochotona curzoniae) in the Qinghai-Tibet plateau of China.</title>
        <authorList>
            <person name="Tian Z."/>
        </authorList>
    </citation>
    <scope>NUCLEOTIDE SEQUENCE [LARGE SCALE GENOMIC DNA]</scope>
    <source>
        <strain evidence="4">L-031</strain>
    </source>
</reference>
<evidence type="ECO:0000259" key="2">
    <source>
        <dbReference type="SMART" id="SM00909"/>
    </source>
</evidence>
<dbReference type="KEGG" id="mlz:F6J85_04885"/>
<dbReference type="InterPro" id="IPR059026">
    <property type="entry name" value="LpqB_N"/>
</dbReference>
<keyword evidence="1" id="KW-0732">Signal</keyword>
<sequence length="554" mass="57071">MRRLAAAAAAALVLLLSACAGLPTTGAVNPGRSPVDVEADPDIRFIPDSPQPDASPEEIVSGFIRAGSGSQDGWATARQFLTESFAPEWNPLATVTIDRLTDRSTPTTPVDGVSTVEVTPIGIVDAEGAYQPHNGGVATLSFALTEENGQWRIADAPDGIVLFEEQFRSVFRSASLAYFDPLWQYLVPDVRWFPRTNSATYIARALVDGAPSPWLDGSVATAFPEDVGGATRAVTVSEGVAQVDLDGSALSLGQTTLDRMQAQLESSLRSPDITGVQMTANGSPLQARAAATVSTRVDAQSLVELTDGPFGFLDGDSVEAVGGLSPAVESVDAVAVQTTADLELAAIRTASGAVVRAAADGTTALLDQRPGLLSPTIDPFGMVWAVPAGDPAAVRAYAPAGGTIDVADAWPGATGISAMQVSRDGARIAATVTVRGHTELWVAGIRRTSDGAEITLGEPNMVAVLSGEGAGLAWLDDITLGVLLRSGGDASLREQPVGGPGTDLTIPAGVSSVAGGNSSARLLTDGGILYVRQGPTWQQLASDVRVLAVQQGMP</sequence>
<dbReference type="Pfam" id="PF10647">
    <property type="entry name" value="Gmad1"/>
    <property type="match status" value="1"/>
</dbReference>
<feature type="chain" id="PRO_5039686968" description="GerMN domain-containing protein" evidence="1">
    <location>
        <begin position="21"/>
        <end position="554"/>
    </location>
</feature>
<dbReference type="EMBL" id="CP044232">
    <property type="protein sequence ID" value="QEW02503.1"/>
    <property type="molecule type" value="Genomic_DNA"/>
</dbReference>